<protein>
    <submittedName>
        <fullName evidence="3">Uncharacterized protein</fullName>
    </submittedName>
</protein>
<sequence>MSSLRRVSLAFAPVCLWGDVAAGGLVFASGQGNVVCWTQGFSYSLCCPEGAPDGNPECWRSGPPYSHDFCCKAQASCSTVFTRQEWDKLLLLADLDVQSPAVNRDFVLSLYERLATDPLAETIFDNCPEGSLTLLFHAVRAFYHKGDFSKANSLLQSLFRTNSEQGAQVQLPMNMFINLLHSYTVDFPEIRRDLVAPHHPGQPPRSVLEQYQLRHFASVYPAFEQKILQGYLGGQAPEFKFWNPEMMRSEAFSVIAFCDLFGVSTIFESGVWDGWSASLWASWGARVVAVDMELRPAAGQRLEAFGSQVELLQGDGNKILAGRASGLVEDVAVVIDGPKGMEALRMARALLAASKHVKFVAVHDARHWKGSPEIEEHGLQAFFYSNDEWFVNAYGSLDDACDTTECRYQQNVDKAFTMDKSGGGVFAFFTALPQMNATGVERTATTSGRGSSLSDLEREPAGYAWDEAAKHVDDPKNMVKLQLRKNDNIKELHVVRSTSIRELVHRYGGQTGWEMRTVDGVTLFQSLLVGDAPLQSCRHHESERPSLCLTLELVQDNF</sequence>
<dbReference type="SUPFAM" id="SSF53335">
    <property type="entry name" value="S-adenosyl-L-methionine-dependent methyltransferases"/>
    <property type="match status" value="1"/>
</dbReference>
<gene>
    <name evidence="2" type="ORF">PGLA1383_LOCUS1518</name>
    <name evidence="3" type="ORF">PGLA2088_LOCUS4492</name>
</gene>
<feature type="chain" id="PRO_5036222094" evidence="1">
    <location>
        <begin position="23"/>
        <end position="558"/>
    </location>
</feature>
<keyword evidence="1" id="KW-0732">Signal</keyword>
<organism evidence="3 4">
    <name type="scientific">Polarella glacialis</name>
    <name type="common">Dinoflagellate</name>
    <dbReference type="NCBI Taxonomy" id="89957"/>
    <lineage>
        <taxon>Eukaryota</taxon>
        <taxon>Sar</taxon>
        <taxon>Alveolata</taxon>
        <taxon>Dinophyceae</taxon>
        <taxon>Suessiales</taxon>
        <taxon>Suessiaceae</taxon>
        <taxon>Polarella</taxon>
    </lineage>
</organism>
<evidence type="ECO:0000313" key="4">
    <source>
        <dbReference type="Proteomes" id="UP000626109"/>
    </source>
</evidence>
<dbReference type="AlphaFoldDB" id="A0A813I7H7"/>
<evidence type="ECO:0000313" key="2">
    <source>
        <dbReference type="EMBL" id="CAE8582520.1"/>
    </source>
</evidence>
<name>A0A813I7H7_POLGL</name>
<keyword evidence="5" id="KW-1185">Reference proteome</keyword>
<reference evidence="3" key="1">
    <citation type="submission" date="2021-02" db="EMBL/GenBank/DDBJ databases">
        <authorList>
            <person name="Dougan E. K."/>
            <person name="Rhodes N."/>
            <person name="Thang M."/>
            <person name="Chan C."/>
        </authorList>
    </citation>
    <scope>NUCLEOTIDE SEQUENCE</scope>
</reference>
<evidence type="ECO:0000313" key="3">
    <source>
        <dbReference type="EMBL" id="CAE8646093.1"/>
    </source>
</evidence>
<proteinExistence type="predicted"/>
<evidence type="ECO:0000313" key="5">
    <source>
        <dbReference type="Proteomes" id="UP000654075"/>
    </source>
</evidence>
<dbReference type="EMBL" id="CAJNNW010004102">
    <property type="protein sequence ID" value="CAE8646093.1"/>
    <property type="molecule type" value="Genomic_DNA"/>
</dbReference>
<evidence type="ECO:0000256" key="1">
    <source>
        <dbReference type="SAM" id="SignalP"/>
    </source>
</evidence>
<comment type="caution">
    <text evidence="3">The sequence shown here is derived from an EMBL/GenBank/DDBJ whole genome shotgun (WGS) entry which is preliminary data.</text>
</comment>
<dbReference type="Proteomes" id="UP000626109">
    <property type="component" value="Unassembled WGS sequence"/>
</dbReference>
<dbReference type="Gene3D" id="3.40.50.150">
    <property type="entry name" value="Vaccinia Virus protein VP39"/>
    <property type="match status" value="1"/>
</dbReference>
<dbReference type="EMBL" id="CAJNNV010000414">
    <property type="protein sequence ID" value="CAE8582520.1"/>
    <property type="molecule type" value="Genomic_DNA"/>
</dbReference>
<dbReference type="Proteomes" id="UP000654075">
    <property type="component" value="Unassembled WGS sequence"/>
</dbReference>
<feature type="signal peptide" evidence="1">
    <location>
        <begin position="1"/>
        <end position="22"/>
    </location>
</feature>
<accession>A0A813I7H7</accession>
<dbReference type="InterPro" id="IPR029063">
    <property type="entry name" value="SAM-dependent_MTases_sf"/>
</dbReference>